<feature type="compositionally biased region" description="Polar residues" evidence="1">
    <location>
        <begin position="383"/>
        <end position="394"/>
    </location>
</feature>
<dbReference type="AlphaFoldDB" id="A0A8H7E4E7"/>
<evidence type="ECO:0000256" key="1">
    <source>
        <dbReference type="SAM" id="MobiDB-lite"/>
    </source>
</evidence>
<name>A0A8H7E4E7_9EURO</name>
<organism evidence="4 5">
    <name type="scientific">Endocarpon pusillum</name>
    <dbReference type="NCBI Taxonomy" id="364733"/>
    <lineage>
        <taxon>Eukaryota</taxon>
        <taxon>Fungi</taxon>
        <taxon>Dikarya</taxon>
        <taxon>Ascomycota</taxon>
        <taxon>Pezizomycotina</taxon>
        <taxon>Eurotiomycetes</taxon>
        <taxon>Chaetothyriomycetidae</taxon>
        <taxon>Verrucariales</taxon>
        <taxon>Verrucariaceae</taxon>
        <taxon>Endocarpon</taxon>
    </lineage>
</organism>
<feature type="transmembrane region" description="Helical" evidence="2">
    <location>
        <begin position="1052"/>
        <end position="1077"/>
    </location>
</feature>
<dbReference type="PANTHER" id="PTHR38121:SF2">
    <property type="entry name" value="ACYLTRANSFERASE 3 DOMAIN-CONTAINING PROTEIN"/>
    <property type="match status" value="1"/>
</dbReference>
<gene>
    <name evidence="4" type="ORF">GJ744_009477</name>
</gene>
<evidence type="ECO:0000313" key="5">
    <source>
        <dbReference type="Proteomes" id="UP000606974"/>
    </source>
</evidence>
<keyword evidence="2" id="KW-1133">Transmembrane helix</keyword>
<feature type="region of interest" description="Disordered" evidence="1">
    <location>
        <begin position="1116"/>
        <end position="1150"/>
    </location>
</feature>
<comment type="caution">
    <text evidence="4">The sequence shown here is derived from an EMBL/GenBank/DDBJ whole genome shotgun (WGS) entry which is preliminary data.</text>
</comment>
<feature type="signal peptide" evidence="3">
    <location>
        <begin position="1"/>
        <end position="18"/>
    </location>
</feature>
<dbReference type="PANTHER" id="PTHR38121">
    <property type="entry name" value="GH16 DOMAIN-CONTAINING PROTEIN"/>
    <property type="match status" value="1"/>
</dbReference>
<evidence type="ECO:0000256" key="2">
    <source>
        <dbReference type="SAM" id="Phobius"/>
    </source>
</evidence>
<feature type="transmembrane region" description="Helical" evidence="2">
    <location>
        <begin position="733"/>
        <end position="754"/>
    </location>
</feature>
<feature type="region of interest" description="Disordered" evidence="1">
    <location>
        <begin position="369"/>
        <end position="437"/>
    </location>
</feature>
<feature type="transmembrane region" description="Helical" evidence="2">
    <location>
        <begin position="925"/>
        <end position="947"/>
    </location>
</feature>
<feature type="transmembrane region" description="Helical" evidence="2">
    <location>
        <begin position="689"/>
        <end position="713"/>
    </location>
</feature>
<feature type="compositionally biased region" description="Low complexity" evidence="1">
    <location>
        <begin position="1186"/>
        <end position="1197"/>
    </location>
</feature>
<feature type="chain" id="PRO_5034362783" description="GH16 domain-containing protein" evidence="3">
    <location>
        <begin position="19"/>
        <end position="1225"/>
    </location>
</feature>
<evidence type="ECO:0000256" key="3">
    <source>
        <dbReference type="SAM" id="SignalP"/>
    </source>
</evidence>
<feature type="transmembrane region" description="Helical" evidence="2">
    <location>
        <begin position="1023"/>
        <end position="1045"/>
    </location>
</feature>
<keyword evidence="2" id="KW-0812">Transmembrane</keyword>
<evidence type="ECO:0000313" key="4">
    <source>
        <dbReference type="EMBL" id="KAF7508180.1"/>
    </source>
</evidence>
<dbReference type="Gene3D" id="2.60.120.200">
    <property type="match status" value="1"/>
</dbReference>
<evidence type="ECO:0008006" key="6">
    <source>
        <dbReference type="Google" id="ProtNLM"/>
    </source>
</evidence>
<dbReference type="SUPFAM" id="SSF49899">
    <property type="entry name" value="Concanavalin A-like lectins/glucanases"/>
    <property type="match status" value="1"/>
</dbReference>
<keyword evidence="5" id="KW-1185">Reference proteome</keyword>
<sequence>MEKMLALLLLFGIAVVQSTKQVDVCRCGYYDVTTDQTFTESIIVYFNETAELSQDIWSVQEYVHKKEKGYTAVYRQGARLENVEIGNDSTVAWLQNEVNPTSLELFVDPATNNHLVVGAEVNSLRQDIRYGSFRARMRSPHPWVGGSALSLMVVFNDTQSLELDMLNTDNANDARLTYLVNGEYPGQQLSTNYSLIKNESTPLISPWDFMDVRIDWIADAVNFTIANNVSRAITSKDREIPTTPSGLVFKHFSTGDANFMQGPPINRSAADVAWVRLFFNSSLMTAEEHGRFDARCSREQTCDMDDFMLRGFSSYPQEALIPYREPARNITLKIPAAIVAAICALSGFITLINALISRGPWTKVAQLSKRGRPESLSEKRAETLTNSASASNTCRPGFSFEPSSNVGEEGLRSGSLYSQSDTDPFESQGPTRRASEAEININLADTKDTKPSILDDMPSRGSVQLHFPMRNNLMEDKMSSLAEHRVSLTERRTSLSERKASIALERKESVADHKASMNGHRPSLSERISNLVERSTLQLTERRASIADRRSSIEEHKTALEEQAMQELATRIATQERRKSSVGDHPRFGRQKSHSIGTLAPEAVEYDAADEPNIENDPKSFDFTATPAKATVPQRGESAKRVLFKIEQPSLTNPDYALRKDKLEQSGDLSVAASKVIAPITSPKKRVDYLAGLVALSCISVTFVHFTLTFIPYVGGLVSGQHYSYEGWARRIAGPYILTPIWIGPFFTTSSRFLAQRYLKEGQLSDIANKMLLRAPRMLIPVIIVAMLEYFLIDQGLTGALQYLPSISWSTWPYVTNYPKFGYYINYMIELAFLIPNAAPQVVAHYCVGVLWTIPVQLQNSYLVLLAVVMVKDIKTPWKRFAFYTFCILNHWYAFSWGACFWLGLVLADMDVTYKWIKWLQARPLVHYPFLVLMWIIAIAAPTFYLIQDRLNYPIMSVEKGWHPDPETGLPMNQTPKAGYPTYYDPRLNTLMFAGALQVIVEVSTWVQWFLSLPLFTWLFPHIMTIYLVHGFIFWSLGAWLCVTLGVMGLPYWANVLVVVVVCYTVLLLVSVLITLVTEKTAQAVCRNTWRWASEEPVSKLTTLFPYPKDRFLNRCKDGRRPSQGREDSLEINMEDKDEHKPHKNKMEKEIEPEFDIIRMKVSDFGSENSLQQEHPDTDQTPRWHAAPPSEAATEPTLTSDDFLDGLPGLVLPEYMEYDKQTSQR</sequence>
<proteinExistence type="predicted"/>
<dbReference type="OrthoDB" id="25131at2759"/>
<dbReference type="EMBL" id="JAACFV010000057">
    <property type="protein sequence ID" value="KAF7508180.1"/>
    <property type="molecule type" value="Genomic_DNA"/>
</dbReference>
<feature type="region of interest" description="Disordered" evidence="1">
    <location>
        <begin position="1166"/>
        <end position="1206"/>
    </location>
</feature>
<protein>
    <recommendedName>
        <fullName evidence="6">GH16 domain-containing protein</fullName>
    </recommendedName>
</protein>
<feature type="transmembrane region" description="Helical" evidence="2">
    <location>
        <begin position="843"/>
        <end position="869"/>
    </location>
</feature>
<accession>A0A8H7E4E7</accession>
<feature type="transmembrane region" description="Helical" evidence="2">
    <location>
        <begin position="334"/>
        <end position="356"/>
    </location>
</feature>
<feature type="compositionally biased region" description="Basic and acidic residues" evidence="1">
    <location>
        <begin position="371"/>
        <end position="382"/>
    </location>
</feature>
<feature type="region of interest" description="Disordered" evidence="1">
    <location>
        <begin position="574"/>
        <end position="593"/>
    </location>
</feature>
<reference evidence="4" key="1">
    <citation type="submission" date="2020-02" db="EMBL/GenBank/DDBJ databases">
        <authorList>
            <person name="Palmer J.M."/>
        </authorList>
    </citation>
    <scope>NUCLEOTIDE SEQUENCE</scope>
    <source>
        <strain evidence="4">EPUS1.4</strain>
        <tissue evidence="4">Thallus</tissue>
    </source>
</reference>
<dbReference type="Proteomes" id="UP000606974">
    <property type="component" value="Unassembled WGS sequence"/>
</dbReference>
<feature type="compositionally biased region" description="Basic and acidic residues" evidence="1">
    <location>
        <begin position="574"/>
        <end position="587"/>
    </location>
</feature>
<keyword evidence="2" id="KW-0472">Membrane</keyword>
<feature type="transmembrane region" description="Helical" evidence="2">
    <location>
        <begin position="881"/>
        <end position="905"/>
    </location>
</feature>
<dbReference type="CDD" id="cd00413">
    <property type="entry name" value="Glyco_hydrolase_16"/>
    <property type="match status" value="1"/>
</dbReference>
<feature type="transmembrane region" description="Helical" evidence="2">
    <location>
        <begin position="991"/>
        <end position="1011"/>
    </location>
</feature>
<keyword evidence="3" id="KW-0732">Signal</keyword>
<feature type="transmembrane region" description="Helical" evidence="2">
    <location>
        <begin position="775"/>
        <end position="793"/>
    </location>
</feature>
<dbReference type="InterPro" id="IPR013320">
    <property type="entry name" value="ConA-like_dom_sf"/>
</dbReference>